<dbReference type="RefSeq" id="WP_009339063.1">
    <property type="nucleotide sequence ID" value="NZ_CCAZ020000001.1"/>
</dbReference>
<protein>
    <submittedName>
        <fullName evidence="2">Pyridoxamine 5'-phosphate oxidase, FMN-binding family</fullName>
    </submittedName>
</protein>
<dbReference type="PANTHER" id="PTHR42815:SF2">
    <property type="entry name" value="FAD-BINDING, PUTATIVE (AFU_ORTHOLOGUE AFUA_6G07600)-RELATED"/>
    <property type="match status" value="1"/>
</dbReference>
<comment type="caution">
    <text evidence="2">The sequence shown here is derived from an EMBL/GenBank/DDBJ whole genome shotgun (WGS) entry which is preliminary data.</text>
</comment>
<organism evidence="2 3">
    <name type="scientific">Afipia felis</name>
    <name type="common">Cat scratch disease bacillus</name>
    <dbReference type="NCBI Taxonomy" id="1035"/>
    <lineage>
        <taxon>Bacteria</taxon>
        <taxon>Pseudomonadati</taxon>
        <taxon>Pseudomonadota</taxon>
        <taxon>Alphaproteobacteria</taxon>
        <taxon>Hyphomicrobiales</taxon>
        <taxon>Nitrobacteraceae</taxon>
        <taxon>Afipia</taxon>
    </lineage>
</organism>
<dbReference type="NCBIfam" id="TIGR04025">
    <property type="entry name" value="PPOX_FMN_DR2398"/>
    <property type="match status" value="1"/>
</dbReference>
<dbReference type="STRING" id="1035.BN961_01859"/>
<proteinExistence type="predicted"/>
<dbReference type="Gene3D" id="2.30.110.10">
    <property type="entry name" value="Electron Transport, Fmn-binding Protein, Chain A"/>
    <property type="match status" value="1"/>
</dbReference>
<dbReference type="PANTHER" id="PTHR42815">
    <property type="entry name" value="FAD-BINDING, PUTATIVE (AFU_ORTHOLOGUE AFUA_6G07600)-RELATED"/>
    <property type="match status" value="1"/>
</dbReference>
<gene>
    <name evidence="2" type="ORF">BN961_01859</name>
</gene>
<evidence type="ECO:0000313" key="3">
    <source>
        <dbReference type="Proteomes" id="UP000035762"/>
    </source>
</evidence>
<name>A0A090MS76_AFIFE</name>
<evidence type="ECO:0000259" key="1">
    <source>
        <dbReference type="Pfam" id="PF01243"/>
    </source>
</evidence>
<sequence length="234" mass="25422">MVGDRIASSEDLADAYPNPVSPASLFKEIDHVDENYAALISASPFVVLATVGPEGLDCSPRGDAPGFVTVRDSKTLLLPDRRGNNRLDSFRNILSDNRIGMLFLIPGYGQTLRVNGNAELSCDPDLRAQFEVAGKQPASVMIIHVEKVFFQCSRAVLRAELWNPERRTGKLDLPSAGTILRDITARNGEIATFDGHAYDAALPGRDQGDVVLKAIFPRCLRHQPAGGIPLITKT</sequence>
<dbReference type="InterPro" id="IPR011576">
    <property type="entry name" value="Pyridox_Oxase_N"/>
</dbReference>
<dbReference type="Pfam" id="PF01243">
    <property type="entry name" value="PNPOx_N"/>
    <property type="match status" value="1"/>
</dbReference>
<dbReference type="SUPFAM" id="SSF50475">
    <property type="entry name" value="FMN-binding split barrel"/>
    <property type="match status" value="1"/>
</dbReference>
<dbReference type="OrthoDB" id="9790331at2"/>
<keyword evidence="3" id="KW-1185">Reference proteome</keyword>
<dbReference type="InterPro" id="IPR012349">
    <property type="entry name" value="Split_barrel_FMN-bd"/>
</dbReference>
<reference evidence="2 3" key="1">
    <citation type="journal article" date="2014" name="Genome Announc.">
        <title>Genome Sequence of Afipia felis Strain 76713, Isolated in Hospital Water Using an Amoeba Co-Culture Procedure.</title>
        <authorList>
            <person name="Benamar S."/>
            <person name="La Scola B."/>
            <person name="Croce O."/>
        </authorList>
    </citation>
    <scope>NUCLEOTIDE SEQUENCE [LARGE SCALE GENOMIC DNA]</scope>
    <source>
        <strain evidence="2 3">76713</strain>
    </source>
</reference>
<dbReference type="EMBL" id="CCAZ020000001">
    <property type="protein sequence ID" value="CEG08444.1"/>
    <property type="molecule type" value="Genomic_DNA"/>
</dbReference>
<evidence type="ECO:0000313" key="2">
    <source>
        <dbReference type="EMBL" id="CEG08444.1"/>
    </source>
</evidence>
<dbReference type="AlphaFoldDB" id="A0A090MS76"/>
<dbReference type="Proteomes" id="UP000035762">
    <property type="component" value="Unassembled WGS sequence"/>
</dbReference>
<feature type="domain" description="Pyridoxamine 5'-phosphate oxidase N-terminal" evidence="1">
    <location>
        <begin position="33"/>
        <end position="152"/>
    </location>
</feature>
<dbReference type="InterPro" id="IPR024029">
    <property type="entry name" value="Pyridox_Oxase_FMN-dep"/>
</dbReference>
<accession>A0A090MS76</accession>